<dbReference type="AlphaFoldDB" id="A0A517RPC2"/>
<dbReference type="InterPro" id="IPR050256">
    <property type="entry name" value="Glycosyltransferase_2"/>
</dbReference>
<dbReference type="Proteomes" id="UP000317171">
    <property type="component" value="Chromosome"/>
</dbReference>
<evidence type="ECO:0000313" key="3">
    <source>
        <dbReference type="EMBL" id="QDT45672.1"/>
    </source>
</evidence>
<dbReference type="EMBL" id="CP036269">
    <property type="protein sequence ID" value="QDT45672.1"/>
    <property type="molecule type" value="Genomic_DNA"/>
</dbReference>
<evidence type="ECO:0000313" key="4">
    <source>
        <dbReference type="Proteomes" id="UP000317171"/>
    </source>
</evidence>
<reference evidence="3 4" key="1">
    <citation type="submission" date="2019-02" db="EMBL/GenBank/DDBJ databases">
        <title>Deep-cultivation of Planctomycetes and their phenomic and genomic characterization uncovers novel biology.</title>
        <authorList>
            <person name="Wiegand S."/>
            <person name="Jogler M."/>
            <person name="Boedeker C."/>
            <person name="Pinto D."/>
            <person name="Vollmers J."/>
            <person name="Rivas-Marin E."/>
            <person name="Kohn T."/>
            <person name="Peeters S.H."/>
            <person name="Heuer A."/>
            <person name="Rast P."/>
            <person name="Oberbeckmann S."/>
            <person name="Bunk B."/>
            <person name="Jeske O."/>
            <person name="Meyerdierks A."/>
            <person name="Storesund J.E."/>
            <person name="Kallscheuer N."/>
            <person name="Luecker S."/>
            <person name="Lage O.M."/>
            <person name="Pohl T."/>
            <person name="Merkel B.J."/>
            <person name="Hornburger P."/>
            <person name="Mueller R.-W."/>
            <person name="Bruemmer F."/>
            <person name="Labrenz M."/>
            <person name="Spormann A.M."/>
            <person name="Op den Camp H."/>
            <person name="Overmann J."/>
            <person name="Amann R."/>
            <person name="Jetten M.S.M."/>
            <person name="Mascher T."/>
            <person name="Medema M.H."/>
            <person name="Devos D.P."/>
            <person name="Kaster A.-K."/>
            <person name="Ovreas L."/>
            <person name="Rohde M."/>
            <person name="Galperin M.Y."/>
            <person name="Jogler C."/>
        </authorList>
    </citation>
    <scope>NUCLEOTIDE SEQUENCE [LARGE SCALE GENOMIC DNA]</scope>
    <source>
        <strain evidence="3 4">Pan241w</strain>
    </source>
</reference>
<organism evidence="3 4">
    <name type="scientific">Gimesia alba</name>
    <dbReference type="NCBI Taxonomy" id="2527973"/>
    <lineage>
        <taxon>Bacteria</taxon>
        <taxon>Pseudomonadati</taxon>
        <taxon>Planctomycetota</taxon>
        <taxon>Planctomycetia</taxon>
        <taxon>Planctomycetales</taxon>
        <taxon>Planctomycetaceae</taxon>
        <taxon>Gimesia</taxon>
    </lineage>
</organism>
<feature type="transmembrane region" description="Helical" evidence="1">
    <location>
        <begin position="260"/>
        <end position="281"/>
    </location>
</feature>
<dbReference type="Gene3D" id="3.90.550.10">
    <property type="entry name" value="Spore Coat Polysaccharide Biosynthesis Protein SpsA, Chain A"/>
    <property type="match status" value="1"/>
</dbReference>
<keyword evidence="1" id="KW-0472">Membrane</keyword>
<evidence type="ECO:0000259" key="2">
    <source>
        <dbReference type="Pfam" id="PF00535"/>
    </source>
</evidence>
<feature type="transmembrane region" description="Helical" evidence="1">
    <location>
        <begin position="293"/>
        <end position="313"/>
    </location>
</feature>
<sequence>MSITNNTNIQIFQKQTTMPEIIDCNSQTDNSSLDLTILLPAYNEENAIESLIAEIRNAMAEWSGNWEILVVDDCSSDNTAAKASLSGVRLVKRVENGGSGASRKTGIRESQGKLIAMLDADGSYDPSSLPELLSYFPDYDQVNGARTSEQGTIKFLRVPIKWSIRKLAEIVSGKKIPDLNTGLKIFKRDLMRNYVWAIPDGFSCVTSMTLAFMCNGHSVKYIPVNYRKRIGKSKFHPIHDTLQYFLTVLRIITYFRPLRILAPLAFSLGTIGVLRASYHIFSSPDFGITDSDVILIVAGLMILIAGMLADLIVKQRQS</sequence>
<keyword evidence="3" id="KW-0808">Transferase</keyword>
<dbReference type="SUPFAM" id="SSF53448">
    <property type="entry name" value="Nucleotide-diphospho-sugar transferases"/>
    <property type="match status" value="1"/>
</dbReference>
<dbReference type="KEGG" id="gaz:Pan241w_57990"/>
<keyword evidence="4" id="KW-1185">Reference proteome</keyword>
<feature type="domain" description="Glycosyltransferase 2-like" evidence="2">
    <location>
        <begin position="36"/>
        <end position="193"/>
    </location>
</feature>
<dbReference type="PANTHER" id="PTHR48090">
    <property type="entry name" value="UNDECAPRENYL-PHOSPHATE 4-DEOXY-4-FORMAMIDO-L-ARABINOSE TRANSFERASE-RELATED"/>
    <property type="match status" value="1"/>
</dbReference>
<proteinExistence type="predicted"/>
<dbReference type="Pfam" id="PF00535">
    <property type="entry name" value="Glycos_transf_2"/>
    <property type="match status" value="1"/>
</dbReference>
<name>A0A517RPC2_9PLAN</name>
<dbReference type="EC" id="2.4.1.54" evidence="3"/>
<protein>
    <submittedName>
        <fullName evidence="3">Undecaprenyl-phosphate mannosyltransferase</fullName>
        <ecNumber evidence="3">2.4.1.54</ecNumber>
    </submittedName>
</protein>
<evidence type="ECO:0000256" key="1">
    <source>
        <dbReference type="SAM" id="Phobius"/>
    </source>
</evidence>
<dbReference type="CDD" id="cd04179">
    <property type="entry name" value="DPM_DPG-synthase_like"/>
    <property type="match status" value="1"/>
</dbReference>
<gene>
    <name evidence="3" type="ORF">Pan241w_57990</name>
</gene>
<keyword evidence="3" id="KW-0328">Glycosyltransferase</keyword>
<dbReference type="InterPro" id="IPR029044">
    <property type="entry name" value="Nucleotide-diphossugar_trans"/>
</dbReference>
<dbReference type="PANTHER" id="PTHR48090:SF7">
    <property type="entry name" value="RFBJ PROTEIN"/>
    <property type="match status" value="1"/>
</dbReference>
<keyword evidence="1" id="KW-1133">Transmembrane helix</keyword>
<accession>A0A517RPC2</accession>
<dbReference type="GO" id="GO:0047267">
    <property type="term" value="F:undecaprenyl-phosphate mannosyltransferase activity"/>
    <property type="evidence" value="ECO:0007669"/>
    <property type="project" value="UniProtKB-EC"/>
</dbReference>
<dbReference type="InterPro" id="IPR001173">
    <property type="entry name" value="Glyco_trans_2-like"/>
</dbReference>
<keyword evidence="1" id="KW-0812">Transmembrane</keyword>